<protein>
    <submittedName>
        <fullName evidence="1">Uncharacterized protein</fullName>
    </submittedName>
</protein>
<dbReference type="InParanoid" id="A0A0V1BGS3"/>
<sequence>MMRRRARDYRTLGFQQFSCYYLRASCVNGVKGSGSTATLGRSVVREGGSLADPTDVARSSACPTRSAVFLLPPASLLGSRSLCSRRDVRHQQLLQLPRHFRQFFSTLLSRRYRGSYCLCDVDRWLQVFLVSVCFD</sequence>
<gene>
    <name evidence="1" type="ORF">T01_379</name>
</gene>
<dbReference type="EMBL" id="JYDH01000043">
    <property type="protein sequence ID" value="KRY36341.1"/>
    <property type="molecule type" value="Genomic_DNA"/>
</dbReference>
<name>A0A0V1BGS3_TRISP</name>
<dbReference type="AlphaFoldDB" id="A0A0V1BGS3"/>
<reference evidence="1 2" key="1">
    <citation type="submission" date="2015-01" db="EMBL/GenBank/DDBJ databases">
        <title>Evolution of Trichinella species and genotypes.</title>
        <authorList>
            <person name="Korhonen P.K."/>
            <person name="Edoardo P."/>
            <person name="Giuseppe L.R."/>
            <person name="Gasser R.B."/>
        </authorList>
    </citation>
    <scope>NUCLEOTIDE SEQUENCE [LARGE SCALE GENOMIC DNA]</scope>
    <source>
        <strain evidence="1">ISS3</strain>
    </source>
</reference>
<evidence type="ECO:0000313" key="2">
    <source>
        <dbReference type="Proteomes" id="UP000054776"/>
    </source>
</evidence>
<comment type="caution">
    <text evidence="1">The sequence shown here is derived from an EMBL/GenBank/DDBJ whole genome shotgun (WGS) entry which is preliminary data.</text>
</comment>
<keyword evidence="2" id="KW-1185">Reference proteome</keyword>
<proteinExistence type="predicted"/>
<accession>A0A0V1BGS3</accession>
<evidence type="ECO:0000313" key="1">
    <source>
        <dbReference type="EMBL" id="KRY36341.1"/>
    </source>
</evidence>
<organism evidence="1 2">
    <name type="scientific">Trichinella spiralis</name>
    <name type="common">Trichina worm</name>
    <dbReference type="NCBI Taxonomy" id="6334"/>
    <lineage>
        <taxon>Eukaryota</taxon>
        <taxon>Metazoa</taxon>
        <taxon>Ecdysozoa</taxon>
        <taxon>Nematoda</taxon>
        <taxon>Enoplea</taxon>
        <taxon>Dorylaimia</taxon>
        <taxon>Trichinellida</taxon>
        <taxon>Trichinellidae</taxon>
        <taxon>Trichinella</taxon>
    </lineage>
</organism>
<dbReference type="Proteomes" id="UP000054776">
    <property type="component" value="Unassembled WGS sequence"/>
</dbReference>